<keyword evidence="5 6" id="KW-0472">Membrane</keyword>
<evidence type="ECO:0000256" key="3">
    <source>
        <dbReference type="ARBA" id="ARBA00022692"/>
    </source>
</evidence>
<feature type="transmembrane region" description="Helical" evidence="6">
    <location>
        <begin position="128"/>
        <end position="158"/>
    </location>
</feature>
<dbReference type="Pfam" id="PF02683">
    <property type="entry name" value="DsbD_TM"/>
    <property type="match status" value="1"/>
</dbReference>
<gene>
    <name evidence="8" type="ORF">ATW55_11725</name>
</gene>
<accession>A0A101XTL1</accession>
<keyword evidence="3 6" id="KW-0812">Transmembrane</keyword>
<sequence>MVPSIWLAFIAGLVSFISPCCLPLYPSYISYISGVSYGAYQKGNIPSEIRKRALSHAVFFVLGFSVIFVALGASASLLGLLFAQYRSVLSQVGGVIVIVMGLFLMGVIKPGFLMRELKWHVDSKPQGFLGAFVIGMSFSAGWTPCIGPILASVITVAATNQLNGALLMLFYTVGFAIPFLILAYTLGSARKLHTYSYRVNQIGGGIMVFMGILLATGQLTLIIKWLIGLYHGYIGM</sequence>
<evidence type="ECO:0000259" key="7">
    <source>
        <dbReference type="Pfam" id="PF02683"/>
    </source>
</evidence>
<dbReference type="InterPro" id="IPR051790">
    <property type="entry name" value="Cytochrome_c-biogenesis_DsbD"/>
</dbReference>
<dbReference type="RefSeq" id="WP_067711308.1">
    <property type="nucleotide sequence ID" value="NZ_LPVJ01000003.1"/>
</dbReference>
<evidence type="ECO:0000256" key="6">
    <source>
        <dbReference type="SAM" id="Phobius"/>
    </source>
</evidence>
<keyword evidence="9" id="KW-1185">Reference proteome</keyword>
<feature type="transmembrane region" description="Helical" evidence="6">
    <location>
        <begin position="206"/>
        <end position="227"/>
    </location>
</feature>
<dbReference type="PANTHER" id="PTHR31272">
    <property type="entry name" value="CYTOCHROME C-TYPE BIOGENESIS PROTEIN HI_1454-RELATED"/>
    <property type="match status" value="1"/>
</dbReference>
<dbReference type="InterPro" id="IPR003834">
    <property type="entry name" value="Cyt_c_assmbl_TM_dom"/>
</dbReference>
<organism evidence="8 9">
    <name type="scientific">Ferroacidibacillus organovorans</name>
    <dbReference type="NCBI Taxonomy" id="1765683"/>
    <lineage>
        <taxon>Bacteria</taxon>
        <taxon>Bacillati</taxon>
        <taxon>Bacillota</taxon>
        <taxon>Bacilli</taxon>
        <taxon>Bacillales</taxon>
        <taxon>Alicyclobacillaceae</taxon>
        <taxon>Ferroacidibacillus</taxon>
    </lineage>
</organism>
<comment type="caution">
    <text evidence="8">The sequence shown here is derived from an EMBL/GenBank/DDBJ whole genome shotgun (WGS) entry which is preliminary data.</text>
</comment>
<dbReference type="Proteomes" id="UP000053557">
    <property type="component" value="Unassembled WGS sequence"/>
</dbReference>
<dbReference type="PANTHER" id="PTHR31272:SF4">
    <property type="entry name" value="CYTOCHROME C-TYPE BIOGENESIS PROTEIN HI_1454-RELATED"/>
    <property type="match status" value="1"/>
</dbReference>
<comment type="similarity">
    <text evidence="2">Belongs to the DsbD family.</text>
</comment>
<evidence type="ECO:0000256" key="4">
    <source>
        <dbReference type="ARBA" id="ARBA00022989"/>
    </source>
</evidence>
<name>A0A101XTL1_9BACL</name>
<protein>
    <recommendedName>
        <fullName evidence="7">Cytochrome C biogenesis protein transmembrane domain-containing protein</fullName>
    </recommendedName>
</protein>
<evidence type="ECO:0000313" key="8">
    <source>
        <dbReference type="EMBL" id="KUO97298.1"/>
    </source>
</evidence>
<dbReference type="GO" id="GO:0016020">
    <property type="term" value="C:membrane"/>
    <property type="evidence" value="ECO:0007669"/>
    <property type="project" value="UniProtKB-SubCell"/>
</dbReference>
<feature type="transmembrane region" description="Helical" evidence="6">
    <location>
        <begin position="164"/>
        <end position="186"/>
    </location>
</feature>
<reference evidence="8 9" key="1">
    <citation type="submission" date="2015-12" db="EMBL/GenBank/DDBJ databases">
        <title>Draft genome sequence of Acidibacillus ferrooxidans ITV001, isolated from a chalcopyrite acid mine drainage site in Brazil.</title>
        <authorList>
            <person name="Dall'Agnol H."/>
            <person name="Nancucheo I."/>
            <person name="Johnson B."/>
            <person name="Oliveira R."/>
            <person name="Leite L."/>
            <person name="Pylro V."/>
            <person name="Nunes G.L."/>
            <person name="Tzotzos G."/>
            <person name="Fernandes G.R."/>
            <person name="Dutra J."/>
            <person name="Orellana S.C."/>
            <person name="Oliveira G."/>
        </authorList>
    </citation>
    <scope>NUCLEOTIDE SEQUENCE [LARGE SCALE GENOMIC DNA]</scope>
    <source>
        <strain evidence="9">ITV01</strain>
    </source>
</reference>
<feature type="domain" description="Cytochrome C biogenesis protein transmembrane" evidence="7">
    <location>
        <begin position="6"/>
        <end position="215"/>
    </location>
</feature>
<dbReference type="OrthoDB" id="9803065at2"/>
<evidence type="ECO:0000256" key="2">
    <source>
        <dbReference type="ARBA" id="ARBA00006143"/>
    </source>
</evidence>
<feature type="transmembrane region" description="Helical" evidence="6">
    <location>
        <begin position="88"/>
        <end position="108"/>
    </location>
</feature>
<evidence type="ECO:0000256" key="1">
    <source>
        <dbReference type="ARBA" id="ARBA00004141"/>
    </source>
</evidence>
<comment type="subcellular location">
    <subcellularLocation>
        <location evidence="1">Membrane</location>
        <topology evidence="1">Multi-pass membrane protein</topology>
    </subcellularLocation>
</comment>
<feature type="transmembrane region" description="Helical" evidence="6">
    <location>
        <begin position="57"/>
        <end position="82"/>
    </location>
</feature>
<feature type="transmembrane region" description="Helical" evidence="6">
    <location>
        <begin position="6"/>
        <end position="25"/>
    </location>
</feature>
<proteinExistence type="inferred from homology"/>
<evidence type="ECO:0000256" key="5">
    <source>
        <dbReference type="ARBA" id="ARBA00023136"/>
    </source>
</evidence>
<evidence type="ECO:0000313" key="9">
    <source>
        <dbReference type="Proteomes" id="UP000053557"/>
    </source>
</evidence>
<dbReference type="GO" id="GO:0017004">
    <property type="term" value="P:cytochrome complex assembly"/>
    <property type="evidence" value="ECO:0007669"/>
    <property type="project" value="InterPro"/>
</dbReference>
<dbReference type="AlphaFoldDB" id="A0A101XTL1"/>
<keyword evidence="4 6" id="KW-1133">Transmembrane helix</keyword>
<dbReference type="EMBL" id="LPVJ01000003">
    <property type="protein sequence ID" value="KUO97298.1"/>
    <property type="molecule type" value="Genomic_DNA"/>
</dbReference>